<dbReference type="InterPro" id="IPR015943">
    <property type="entry name" value="WD40/YVTN_repeat-like_dom_sf"/>
</dbReference>
<dbReference type="Pfam" id="PF00400">
    <property type="entry name" value="WD40"/>
    <property type="match status" value="2"/>
</dbReference>
<organism evidence="6 7">
    <name type="scientific">Porcisia hertigi</name>
    <dbReference type="NCBI Taxonomy" id="2761500"/>
    <lineage>
        <taxon>Eukaryota</taxon>
        <taxon>Discoba</taxon>
        <taxon>Euglenozoa</taxon>
        <taxon>Kinetoplastea</taxon>
        <taxon>Metakinetoplastina</taxon>
        <taxon>Trypanosomatida</taxon>
        <taxon>Trypanosomatidae</taxon>
        <taxon>Leishmaniinae</taxon>
        <taxon>Porcisia</taxon>
    </lineage>
</organism>
<dbReference type="OrthoDB" id="674604at2759"/>
<keyword evidence="1 4" id="KW-0853">WD repeat</keyword>
<dbReference type="AlphaFoldDB" id="A0A836LBI0"/>
<evidence type="ECO:0000256" key="3">
    <source>
        <dbReference type="ARBA" id="ARBA00022980"/>
    </source>
</evidence>
<protein>
    <submittedName>
        <fullName evidence="6">Uncharacterized protein</fullName>
    </submittedName>
</protein>
<dbReference type="GO" id="GO:0005840">
    <property type="term" value="C:ribosome"/>
    <property type="evidence" value="ECO:0007669"/>
    <property type="project" value="UniProtKB-KW"/>
</dbReference>
<dbReference type="InterPro" id="IPR019775">
    <property type="entry name" value="WD40_repeat_CS"/>
</dbReference>
<keyword evidence="3" id="KW-0687">Ribonucleoprotein</keyword>
<dbReference type="PROSITE" id="PS50294">
    <property type="entry name" value="WD_REPEATS_REGION"/>
    <property type="match status" value="1"/>
</dbReference>
<evidence type="ECO:0000256" key="1">
    <source>
        <dbReference type="ARBA" id="ARBA00022574"/>
    </source>
</evidence>
<evidence type="ECO:0000256" key="2">
    <source>
        <dbReference type="ARBA" id="ARBA00022737"/>
    </source>
</evidence>
<feature type="region of interest" description="Disordered" evidence="5">
    <location>
        <begin position="1"/>
        <end position="51"/>
    </location>
</feature>
<dbReference type="EMBL" id="JAFJZO010000021">
    <property type="protein sequence ID" value="KAG5505774.1"/>
    <property type="molecule type" value="Genomic_DNA"/>
</dbReference>
<keyword evidence="3" id="KW-0689">Ribosomal protein</keyword>
<dbReference type="Gene3D" id="2.130.10.10">
    <property type="entry name" value="YVTN repeat-like/Quinoprotein amine dehydrogenase"/>
    <property type="match status" value="1"/>
</dbReference>
<dbReference type="GeneID" id="94291156"/>
<feature type="compositionally biased region" description="Basic residues" evidence="5">
    <location>
        <begin position="396"/>
        <end position="405"/>
    </location>
</feature>
<sequence>MTDHPFSRISTRVTTQSSSVVHKLRSGKPQHVSSPPCSYPRASGDTSSKTPEIQLRRTPNVSDCVTVSNRFEGRSRCSAVAPNGTVWTGETDGSIVIRLAPSGVKLSRIEPFGSTAALVIANVSGRMWAGYSDGAIRVFDHATRMVLLTSRQHTAALYAICDADGFVYTGGADWKVHEWDATDLHYSRMYHGHRNTVRSLTTYIDEKSGCRYIVSGSDDGTVKVWDVAAAKIGGTQKPEGGCVATLEGKGRGVLSMLVFEDTGELWVGCEDSVIRVWSLHLLTTTAVVTAHRAPVVTLQRVGEAVWSGSKDGAIAITDRLTKNVFHQASQPPARGSTTAGTQRVKMSILPVTRSLVYNVWATAEDGSWLCWNYAIPNDEHSYVAEPSLFTNEHHPFHSRQQRRPPHMSESRSHTIRSGASDAHHHNEALRECVAQTRHNVAALLTKPTDVTFHRAALCQPWRDLATSPPGPPT</sequence>
<gene>
    <name evidence="6" type="ORF">JKF63_05110</name>
</gene>
<feature type="compositionally biased region" description="Low complexity" evidence="5">
    <location>
        <begin position="7"/>
        <end position="21"/>
    </location>
</feature>
<keyword evidence="2" id="KW-0677">Repeat</keyword>
<feature type="repeat" description="WD" evidence="4">
    <location>
        <begin position="190"/>
        <end position="227"/>
    </location>
</feature>
<dbReference type="PROSITE" id="PS50082">
    <property type="entry name" value="WD_REPEATS_2"/>
    <property type="match status" value="1"/>
</dbReference>
<dbReference type="Proteomes" id="UP000674318">
    <property type="component" value="Chromosome 21"/>
</dbReference>
<comment type="caution">
    <text evidence="6">The sequence shown here is derived from an EMBL/GenBank/DDBJ whole genome shotgun (WGS) entry which is preliminary data.</text>
</comment>
<dbReference type="PROSITE" id="PS00678">
    <property type="entry name" value="WD_REPEATS_1"/>
    <property type="match status" value="1"/>
</dbReference>
<evidence type="ECO:0000313" key="6">
    <source>
        <dbReference type="EMBL" id="KAG5505774.1"/>
    </source>
</evidence>
<evidence type="ECO:0000256" key="4">
    <source>
        <dbReference type="PROSITE-ProRule" id="PRU00221"/>
    </source>
</evidence>
<reference evidence="6 7" key="1">
    <citation type="submission" date="2021-02" db="EMBL/GenBank/DDBJ databases">
        <title>Porcisia hertigi Genome sequencing and assembly.</title>
        <authorList>
            <person name="Almutairi H."/>
            <person name="Gatherer D."/>
        </authorList>
    </citation>
    <scope>NUCLEOTIDE SEQUENCE [LARGE SCALE GENOMIC DNA]</scope>
    <source>
        <strain evidence="6 7">C119</strain>
    </source>
</reference>
<dbReference type="RefSeq" id="XP_067757442.1">
    <property type="nucleotide sequence ID" value="XM_067901079.1"/>
</dbReference>
<evidence type="ECO:0000313" key="7">
    <source>
        <dbReference type="Proteomes" id="UP000674318"/>
    </source>
</evidence>
<dbReference type="InterPro" id="IPR036322">
    <property type="entry name" value="WD40_repeat_dom_sf"/>
</dbReference>
<dbReference type="SUPFAM" id="SSF50978">
    <property type="entry name" value="WD40 repeat-like"/>
    <property type="match status" value="1"/>
</dbReference>
<dbReference type="KEGG" id="phet:94291156"/>
<keyword evidence="7" id="KW-1185">Reference proteome</keyword>
<name>A0A836LBI0_9TRYP</name>
<accession>A0A836LBI0</accession>
<proteinExistence type="predicted"/>
<dbReference type="SMART" id="SM00320">
    <property type="entry name" value="WD40"/>
    <property type="match status" value="5"/>
</dbReference>
<dbReference type="PANTHER" id="PTHR19848:SF8">
    <property type="entry name" value="F-BOX AND WD REPEAT DOMAIN CONTAINING 7"/>
    <property type="match status" value="1"/>
</dbReference>
<dbReference type="InterPro" id="IPR001680">
    <property type="entry name" value="WD40_rpt"/>
</dbReference>
<evidence type="ECO:0000256" key="5">
    <source>
        <dbReference type="SAM" id="MobiDB-lite"/>
    </source>
</evidence>
<feature type="region of interest" description="Disordered" evidence="5">
    <location>
        <begin position="394"/>
        <end position="425"/>
    </location>
</feature>
<dbReference type="PANTHER" id="PTHR19848">
    <property type="entry name" value="WD40 REPEAT PROTEIN"/>
    <property type="match status" value="1"/>
</dbReference>